<keyword evidence="2" id="KW-1185">Reference proteome</keyword>
<gene>
    <name evidence="1" type="ORF">FCALED_LOCUS2310</name>
</gene>
<organism evidence="1 2">
    <name type="scientific">Funneliformis caledonium</name>
    <dbReference type="NCBI Taxonomy" id="1117310"/>
    <lineage>
        <taxon>Eukaryota</taxon>
        <taxon>Fungi</taxon>
        <taxon>Fungi incertae sedis</taxon>
        <taxon>Mucoromycota</taxon>
        <taxon>Glomeromycotina</taxon>
        <taxon>Glomeromycetes</taxon>
        <taxon>Glomerales</taxon>
        <taxon>Glomeraceae</taxon>
        <taxon>Funneliformis</taxon>
    </lineage>
</organism>
<dbReference type="AlphaFoldDB" id="A0A9N8W3D3"/>
<sequence length="46" mass="5670">MKFCFQWRIPQTKIRRYSDPSSKEYTLFVKNWVMKTFDRTGKIYGS</sequence>
<dbReference type="EMBL" id="CAJVPQ010000341">
    <property type="protein sequence ID" value="CAG8472837.1"/>
    <property type="molecule type" value="Genomic_DNA"/>
</dbReference>
<evidence type="ECO:0000313" key="1">
    <source>
        <dbReference type="EMBL" id="CAG8472837.1"/>
    </source>
</evidence>
<accession>A0A9N8W3D3</accession>
<comment type="caution">
    <text evidence="1">The sequence shown here is derived from an EMBL/GenBank/DDBJ whole genome shotgun (WGS) entry which is preliminary data.</text>
</comment>
<proteinExistence type="predicted"/>
<evidence type="ECO:0000313" key="2">
    <source>
        <dbReference type="Proteomes" id="UP000789570"/>
    </source>
</evidence>
<name>A0A9N8W3D3_9GLOM</name>
<dbReference type="Proteomes" id="UP000789570">
    <property type="component" value="Unassembled WGS sequence"/>
</dbReference>
<protein>
    <submittedName>
        <fullName evidence="1">5716_t:CDS:1</fullName>
    </submittedName>
</protein>
<reference evidence="1" key="1">
    <citation type="submission" date="2021-06" db="EMBL/GenBank/DDBJ databases">
        <authorList>
            <person name="Kallberg Y."/>
            <person name="Tangrot J."/>
            <person name="Rosling A."/>
        </authorList>
    </citation>
    <scope>NUCLEOTIDE SEQUENCE</scope>
    <source>
        <strain evidence="1">UK204</strain>
    </source>
</reference>